<dbReference type="Proteomes" id="UP001596105">
    <property type="component" value="Unassembled WGS sequence"/>
</dbReference>
<evidence type="ECO:0000313" key="2">
    <source>
        <dbReference type="Proteomes" id="UP001596105"/>
    </source>
</evidence>
<dbReference type="EMBL" id="JBHSMH010000108">
    <property type="protein sequence ID" value="MFC5471608.1"/>
    <property type="molecule type" value="Genomic_DNA"/>
</dbReference>
<sequence>MQEDEILESNCKLVEGTFLYNLVEEATFDQKSFWVYYNASIEIVKKSIHKPLDRELTRKLQGTFKRILECFYYHSVESDQYRITNFPYEDINYYYERLSFMIDGYFNNFVMDESQFGDFIKNPKFSELYD</sequence>
<name>A0ABW0M3X1_9BACL</name>
<keyword evidence="2" id="KW-1185">Reference proteome</keyword>
<dbReference type="RefSeq" id="WP_209752078.1">
    <property type="nucleotide sequence ID" value="NZ_JBHSMH010000108.1"/>
</dbReference>
<comment type="caution">
    <text evidence="1">The sequence shown here is derived from an EMBL/GenBank/DDBJ whole genome shotgun (WGS) entry which is preliminary data.</text>
</comment>
<accession>A0ABW0M3X1</accession>
<gene>
    <name evidence="1" type="ORF">ACFPPD_23310</name>
</gene>
<protein>
    <submittedName>
        <fullName evidence="1">Imm41 family immunity protein</fullName>
    </submittedName>
</protein>
<organism evidence="1 2">
    <name type="scientific">Cohnella suwonensis</name>
    <dbReference type="NCBI Taxonomy" id="696072"/>
    <lineage>
        <taxon>Bacteria</taxon>
        <taxon>Bacillati</taxon>
        <taxon>Bacillota</taxon>
        <taxon>Bacilli</taxon>
        <taxon>Bacillales</taxon>
        <taxon>Paenibacillaceae</taxon>
        <taxon>Cohnella</taxon>
    </lineage>
</organism>
<proteinExistence type="predicted"/>
<evidence type="ECO:0000313" key="1">
    <source>
        <dbReference type="EMBL" id="MFC5471608.1"/>
    </source>
</evidence>
<reference evidence="2" key="1">
    <citation type="journal article" date="2019" name="Int. J. Syst. Evol. Microbiol.">
        <title>The Global Catalogue of Microorganisms (GCM) 10K type strain sequencing project: providing services to taxonomists for standard genome sequencing and annotation.</title>
        <authorList>
            <consortium name="The Broad Institute Genomics Platform"/>
            <consortium name="The Broad Institute Genome Sequencing Center for Infectious Disease"/>
            <person name="Wu L."/>
            <person name="Ma J."/>
        </authorList>
    </citation>
    <scope>NUCLEOTIDE SEQUENCE [LARGE SCALE GENOMIC DNA]</scope>
    <source>
        <strain evidence="2">CCUG 57113</strain>
    </source>
</reference>